<proteinExistence type="predicted"/>
<dbReference type="Proteomes" id="UP000054359">
    <property type="component" value="Unassembled WGS sequence"/>
</dbReference>
<evidence type="ECO:0000313" key="2">
    <source>
        <dbReference type="Proteomes" id="UP000054359"/>
    </source>
</evidence>
<dbReference type="InterPro" id="IPR026791">
    <property type="entry name" value="DOCK"/>
</dbReference>
<feature type="non-terminal residue" evidence="1">
    <location>
        <position position="79"/>
    </location>
</feature>
<dbReference type="EMBL" id="KK116229">
    <property type="protein sequence ID" value="KFM67142.1"/>
    <property type="molecule type" value="Genomic_DNA"/>
</dbReference>
<dbReference type="PANTHER" id="PTHR23317">
    <property type="entry name" value="DEDICATOR OF CYTOKINESIS DOCK"/>
    <property type="match status" value="1"/>
</dbReference>
<dbReference type="PANTHER" id="PTHR23317:SF26">
    <property type="entry name" value="ZIZIMIN, ISOFORM K"/>
    <property type="match status" value="1"/>
</dbReference>
<name>A0A087TPV3_STEMI</name>
<evidence type="ECO:0000313" key="1">
    <source>
        <dbReference type="EMBL" id="KFM67142.1"/>
    </source>
</evidence>
<reference evidence="1 2" key="1">
    <citation type="submission" date="2013-11" db="EMBL/GenBank/DDBJ databases">
        <title>Genome sequencing of Stegodyphus mimosarum.</title>
        <authorList>
            <person name="Bechsgaard J."/>
        </authorList>
    </citation>
    <scope>NUCLEOTIDE SEQUENCE [LARGE SCALE GENOMIC DNA]</scope>
</reference>
<dbReference type="GO" id="GO:0007264">
    <property type="term" value="P:small GTPase-mediated signal transduction"/>
    <property type="evidence" value="ECO:0007669"/>
    <property type="project" value="InterPro"/>
</dbReference>
<gene>
    <name evidence="1" type="ORF">X975_10631</name>
</gene>
<sequence length="79" mass="9130">MSTIIYFLPTLLNELFRLLVMTSNEDVALNTVRVLIHIVHGVHEAGKNDILHSYVQFVFKTQELTVKKRVVHEELVKSL</sequence>
<dbReference type="STRING" id="407821.A0A087TPV3"/>
<dbReference type="OrthoDB" id="9908049at2759"/>
<protein>
    <submittedName>
        <fullName evidence="1">Dedicator of cytokinesis protein 9</fullName>
    </submittedName>
</protein>
<organism evidence="1 2">
    <name type="scientific">Stegodyphus mimosarum</name>
    <name type="common">African social velvet spider</name>
    <dbReference type="NCBI Taxonomy" id="407821"/>
    <lineage>
        <taxon>Eukaryota</taxon>
        <taxon>Metazoa</taxon>
        <taxon>Ecdysozoa</taxon>
        <taxon>Arthropoda</taxon>
        <taxon>Chelicerata</taxon>
        <taxon>Arachnida</taxon>
        <taxon>Araneae</taxon>
        <taxon>Araneomorphae</taxon>
        <taxon>Entelegynae</taxon>
        <taxon>Eresoidea</taxon>
        <taxon>Eresidae</taxon>
        <taxon>Stegodyphus</taxon>
    </lineage>
</organism>
<dbReference type="AlphaFoldDB" id="A0A087TPV3"/>
<keyword evidence="2" id="KW-1185">Reference proteome</keyword>
<accession>A0A087TPV3</accession>
<dbReference type="GO" id="GO:0005085">
    <property type="term" value="F:guanyl-nucleotide exchange factor activity"/>
    <property type="evidence" value="ECO:0007669"/>
    <property type="project" value="InterPro"/>
</dbReference>